<reference evidence="6" key="1">
    <citation type="submission" date="2016-10" db="EMBL/GenBank/DDBJ databases">
        <authorList>
            <person name="Varghese N."/>
            <person name="Submissions S."/>
        </authorList>
    </citation>
    <scope>NUCLEOTIDE SEQUENCE [LARGE SCALE GENOMIC DNA]</scope>
    <source>
        <strain evidence="6">DSM 46732</strain>
    </source>
</reference>
<dbReference type="GO" id="GO:0006260">
    <property type="term" value="P:DNA replication"/>
    <property type="evidence" value="ECO:0007669"/>
    <property type="project" value="InterPro"/>
</dbReference>
<dbReference type="CDD" id="cd04496">
    <property type="entry name" value="SSB_OBF"/>
    <property type="match status" value="1"/>
</dbReference>
<dbReference type="AlphaFoldDB" id="A0A1H0WB37"/>
<name>A0A1H0WB37_9ACTN</name>
<dbReference type="InterPro" id="IPR012340">
    <property type="entry name" value="NA-bd_OB-fold"/>
</dbReference>
<feature type="compositionally biased region" description="Polar residues" evidence="4">
    <location>
        <begin position="125"/>
        <end position="144"/>
    </location>
</feature>
<dbReference type="PROSITE" id="PS50935">
    <property type="entry name" value="SSB"/>
    <property type="match status" value="1"/>
</dbReference>
<dbReference type="OrthoDB" id="9809878at2"/>
<dbReference type="Gene3D" id="2.40.50.140">
    <property type="entry name" value="Nucleic acid-binding proteins"/>
    <property type="match status" value="1"/>
</dbReference>
<accession>A0A1H0WB37</accession>
<evidence type="ECO:0000256" key="3">
    <source>
        <dbReference type="RuleBase" id="RU000524"/>
    </source>
</evidence>
<dbReference type="Pfam" id="PF00436">
    <property type="entry name" value="SSB"/>
    <property type="match status" value="1"/>
</dbReference>
<dbReference type="EMBL" id="FNJR01000011">
    <property type="protein sequence ID" value="SDP87887.1"/>
    <property type="molecule type" value="Genomic_DNA"/>
</dbReference>
<sequence>MPGLPEVTVAGTLTADPEIKYLDSGVCVANFTVAANERRFDKDAGQWVDASATFLRCQLWRQEAEHAVESLSKGDRVLVTGALKQRSWETEHGEKRTVMELAVTEIGASLKFATATIRKTHRDTPTSSSGPTRASTGLSTEPPF</sequence>
<comment type="subunit">
    <text evidence="2">Homotetramer.</text>
</comment>
<evidence type="ECO:0000256" key="2">
    <source>
        <dbReference type="HAMAP-Rule" id="MF_00984"/>
    </source>
</evidence>
<dbReference type="InterPro" id="IPR011344">
    <property type="entry name" value="ssDNA-bd"/>
</dbReference>
<evidence type="ECO:0000313" key="5">
    <source>
        <dbReference type="EMBL" id="SDP87887.1"/>
    </source>
</evidence>
<dbReference type="NCBIfam" id="TIGR00621">
    <property type="entry name" value="ssb"/>
    <property type="match status" value="1"/>
</dbReference>
<evidence type="ECO:0000256" key="4">
    <source>
        <dbReference type="SAM" id="MobiDB-lite"/>
    </source>
</evidence>
<proteinExistence type="inferred from homology"/>
<evidence type="ECO:0000256" key="1">
    <source>
        <dbReference type="ARBA" id="ARBA00023125"/>
    </source>
</evidence>
<dbReference type="PANTHER" id="PTHR10302">
    <property type="entry name" value="SINGLE-STRANDED DNA-BINDING PROTEIN"/>
    <property type="match status" value="1"/>
</dbReference>
<dbReference type="GO" id="GO:0009295">
    <property type="term" value="C:nucleoid"/>
    <property type="evidence" value="ECO:0007669"/>
    <property type="project" value="TreeGrafter"/>
</dbReference>
<gene>
    <name evidence="5" type="ORF">SAMN04487905_111147</name>
</gene>
<dbReference type="HAMAP" id="MF_00984">
    <property type="entry name" value="SSB"/>
    <property type="match status" value="1"/>
</dbReference>
<keyword evidence="6" id="KW-1185">Reference proteome</keyword>
<organism evidence="5 6">
    <name type="scientific">Actinopolyspora xinjiangensis</name>
    <dbReference type="NCBI Taxonomy" id="405564"/>
    <lineage>
        <taxon>Bacteria</taxon>
        <taxon>Bacillati</taxon>
        <taxon>Actinomycetota</taxon>
        <taxon>Actinomycetes</taxon>
        <taxon>Actinopolysporales</taxon>
        <taxon>Actinopolysporaceae</taxon>
        <taxon>Actinopolyspora</taxon>
    </lineage>
</organism>
<comment type="caution">
    <text evidence="2">Lacks conserved residue(s) required for the propagation of feature annotation.</text>
</comment>
<dbReference type="InterPro" id="IPR000424">
    <property type="entry name" value="Primosome_PriB/ssb"/>
</dbReference>
<dbReference type="PANTHER" id="PTHR10302:SF27">
    <property type="entry name" value="SINGLE-STRANDED DNA-BINDING PROTEIN"/>
    <property type="match status" value="1"/>
</dbReference>
<dbReference type="GO" id="GO:0003697">
    <property type="term" value="F:single-stranded DNA binding"/>
    <property type="evidence" value="ECO:0007669"/>
    <property type="project" value="UniProtKB-UniRule"/>
</dbReference>
<dbReference type="SUPFAM" id="SSF50249">
    <property type="entry name" value="Nucleic acid-binding proteins"/>
    <property type="match status" value="1"/>
</dbReference>
<keyword evidence="1 2" id="KW-0238">DNA-binding</keyword>
<evidence type="ECO:0000313" key="6">
    <source>
        <dbReference type="Proteomes" id="UP000199497"/>
    </source>
</evidence>
<dbReference type="RefSeq" id="WP_092603550.1">
    <property type="nucleotide sequence ID" value="NZ_FNJR01000011.1"/>
</dbReference>
<dbReference type="Proteomes" id="UP000199497">
    <property type="component" value="Unassembled WGS sequence"/>
</dbReference>
<protein>
    <recommendedName>
        <fullName evidence="2 3">Single-stranded DNA-binding protein</fullName>
        <shortName evidence="2">SSB</shortName>
    </recommendedName>
</protein>
<feature type="region of interest" description="Disordered" evidence="4">
    <location>
        <begin position="118"/>
        <end position="144"/>
    </location>
</feature>
<dbReference type="STRING" id="405564.SAMN04487905_111147"/>